<keyword evidence="13" id="KW-1185">Reference proteome</keyword>
<dbReference type="GO" id="GO:0006886">
    <property type="term" value="P:intracellular protein transport"/>
    <property type="evidence" value="ECO:0007669"/>
    <property type="project" value="InterPro"/>
</dbReference>
<feature type="compositionally biased region" description="Low complexity" evidence="10">
    <location>
        <begin position="247"/>
        <end position="261"/>
    </location>
</feature>
<comment type="subcellular location">
    <subcellularLocation>
        <location evidence="1">Mitochondrion outer membrane</location>
        <topology evidence="1">Single-pass membrane protein</topology>
    </subcellularLocation>
</comment>
<evidence type="ECO:0000256" key="7">
    <source>
        <dbReference type="ARBA" id="ARBA00022989"/>
    </source>
</evidence>
<evidence type="ECO:0000256" key="10">
    <source>
        <dbReference type="SAM" id="MobiDB-lite"/>
    </source>
</evidence>
<evidence type="ECO:0000313" key="12">
    <source>
        <dbReference type="EMBL" id="KDN51444.1"/>
    </source>
</evidence>
<dbReference type="GO" id="GO:0005742">
    <property type="term" value="C:mitochondrial outer membrane translocase complex"/>
    <property type="evidence" value="ECO:0007669"/>
    <property type="project" value="InterPro"/>
</dbReference>
<dbReference type="Proteomes" id="UP000027361">
    <property type="component" value="Unassembled WGS sequence"/>
</dbReference>
<keyword evidence="8" id="KW-0496">Mitochondrion</keyword>
<dbReference type="RefSeq" id="XP_013244780.1">
    <property type="nucleotide sequence ID" value="XM_013389326.1"/>
</dbReference>
<evidence type="ECO:0000256" key="3">
    <source>
        <dbReference type="ARBA" id="ARBA00022448"/>
    </source>
</evidence>
<accession>A0A066WK96</accession>
<evidence type="ECO:0000256" key="6">
    <source>
        <dbReference type="ARBA" id="ARBA00022927"/>
    </source>
</evidence>
<name>A0A066WK96_TILAU</name>
<evidence type="ECO:0000256" key="4">
    <source>
        <dbReference type="ARBA" id="ARBA00022692"/>
    </source>
</evidence>
<dbReference type="PANTHER" id="PTHR12430">
    <property type="entry name" value="MITOCHONDRIAL IMPORT RECEPTOR SUBUNIT TOM20"/>
    <property type="match status" value="1"/>
</dbReference>
<evidence type="ECO:0000256" key="9">
    <source>
        <dbReference type="ARBA" id="ARBA00023136"/>
    </source>
</evidence>
<keyword evidence="9 11" id="KW-0472">Membrane</keyword>
<keyword evidence="3" id="KW-0813">Transport</keyword>
<gene>
    <name evidence="12" type="ORF">K437DRAFT_267109</name>
</gene>
<comment type="caution">
    <text evidence="12">The sequence shown here is derived from an EMBL/GenBank/DDBJ whole genome shotgun (WGS) entry which is preliminary data.</text>
</comment>
<protein>
    <submittedName>
        <fullName evidence="12">MAS20-domain-containing protein</fullName>
    </submittedName>
</protein>
<dbReference type="InParanoid" id="A0A066WK96"/>
<dbReference type="GeneID" id="25265906"/>
<dbReference type="InterPro" id="IPR002056">
    <property type="entry name" value="MAS20"/>
</dbReference>
<dbReference type="STRING" id="1037660.A0A066WK96"/>
<dbReference type="GO" id="GO:0030150">
    <property type="term" value="P:protein import into mitochondrial matrix"/>
    <property type="evidence" value="ECO:0007669"/>
    <property type="project" value="TreeGrafter"/>
</dbReference>
<dbReference type="HOGENOM" id="CLU_842460_0_0_1"/>
<feature type="compositionally biased region" description="Low complexity" evidence="10">
    <location>
        <begin position="202"/>
        <end position="223"/>
    </location>
</feature>
<proteinExistence type="inferred from homology"/>
<dbReference type="GO" id="GO:0008320">
    <property type="term" value="F:protein transmembrane transporter activity"/>
    <property type="evidence" value="ECO:0007669"/>
    <property type="project" value="TreeGrafter"/>
</dbReference>
<dbReference type="OrthoDB" id="2154253at2759"/>
<dbReference type="AlphaFoldDB" id="A0A066WK96"/>
<organism evidence="12 13">
    <name type="scientific">Tilletiaria anomala (strain ATCC 24038 / CBS 436.72 / UBC 951)</name>
    <dbReference type="NCBI Taxonomy" id="1037660"/>
    <lineage>
        <taxon>Eukaryota</taxon>
        <taxon>Fungi</taxon>
        <taxon>Dikarya</taxon>
        <taxon>Basidiomycota</taxon>
        <taxon>Ustilaginomycotina</taxon>
        <taxon>Exobasidiomycetes</taxon>
        <taxon>Georgefischeriales</taxon>
        <taxon>Tilletiariaceae</taxon>
        <taxon>Tilletiaria</taxon>
    </lineage>
</organism>
<dbReference type="SUPFAM" id="SSF47157">
    <property type="entry name" value="Mitochondrial import receptor subunit Tom20"/>
    <property type="match status" value="1"/>
</dbReference>
<keyword evidence="6" id="KW-0653">Protein transport</keyword>
<dbReference type="GO" id="GO:0030943">
    <property type="term" value="F:mitochondrion targeting sequence binding"/>
    <property type="evidence" value="ECO:0007669"/>
    <property type="project" value="TreeGrafter"/>
</dbReference>
<dbReference type="GO" id="GO:0006605">
    <property type="term" value="P:protein targeting"/>
    <property type="evidence" value="ECO:0007669"/>
    <property type="project" value="InterPro"/>
</dbReference>
<dbReference type="Gene3D" id="1.20.960.10">
    <property type="entry name" value="Mitochondrial outer membrane translocase complex, subunit Tom20 domain"/>
    <property type="match status" value="1"/>
</dbReference>
<evidence type="ECO:0000256" key="2">
    <source>
        <dbReference type="ARBA" id="ARBA00005792"/>
    </source>
</evidence>
<evidence type="ECO:0000313" key="13">
    <source>
        <dbReference type="Proteomes" id="UP000027361"/>
    </source>
</evidence>
<evidence type="ECO:0000256" key="5">
    <source>
        <dbReference type="ARBA" id="ARBA00022787"/>
    </source>
</evidence>
<comment type="similarity">
    <text evidence="2">Belongs to the Tom20 family.</text>
</comment>
<keyword evidence="7 11" id="KW-1133">Transmembrane helix</keyword>
<dbReference type="PRINTS" id="PR00351">
    <property type="entry name" value="OM20RECEPTOR"/>
</dbReference>
<evidence type="ECO:0000256" key="8">
    <source>
        <dbReference type="ARBA" id="ARBA00023128"/>
    </source>
</evidence>
<feature type="compositionally biased region" description="Polar residues" evidence="10">
    <location>
        <begin position="230"/>
        <end position="246"/>
    </location>
</feature>
<keyword evidence="4 11" id="KW-0812">Transmembrane</keyword>
<sequence>MRTSTIATISGVTLVTALIGYAAYFDYRRRNDATFRKSLGKDYKRMMKAEARKAAASASQSDTAIAAAVASTHAMEADGRIPKDQASRESYFMEQVSIGETLFALGKDRHLDAATAFFRALKVYPQPLELMMIYQKTVPEAVLELIFKMVAKDAGAEGGIGGAGALSANPFAAMGLAAAAASDDSGSRGAAYKLEEVDDDAPTGSAAAAAPPATESASPDAAPGLGSASDEGNQIASSNTITSVAPTASSTSGLSSSHTSSPEWDTLSATSLCPTAGDGSGSAAAPTGGASSAAEDMPAPTPKADSVHFGFGSSPSQAPSGSESESNDQE</sequence>
<dbReference type="InterPro" id="IPR023392">
    <property type="entry name" value="Tom20_dom_sf"/>
</dbReference>
<dbReference type="Pfam" id="PF02064">
    <property type="entry name" value="MAS20"/>
    <property type="match status" value="1"/>
</dbReference>
<reference evidence="12 13" key="1">
    <citation type="submission" date="2014-05" db="EMBL/GenBank/DDBJ databases">
        <title>Draft genome sequence of a rare smut relative, Tilletiaria anomala UBC 951.</title>
        <authorList>
            <consortium name="DOE Joint Genome Institute"/>
            <person name="Toome M."/>
            <person name="Kuo A."/>
            <person name="Henrissat B."/>
            <person name="Lipzen A."/>
            <person name="Tritt A."/>
            <person name="Yoshinaga Y."/>
            <person name="Zane M."/>
            <person name="Barry K."/>
            <person name="Grigoriev I.V."/>
            <person name="Spatafora J.W."/>
            <person name="Aimea M.C."/>
        </authorList>
    </citation>
    <scope>NUCLEOTIDE SEQUENCE [LARGE SCALE GENOMIC DNA]</scope>
    <source>
        <strain evidence="12 13">UBC 951</strain>
    </source>
</reference>
<feature type="region of interest" description="Disordered" evidence="10">
    <location>
        <begin position="196"/>
        <end position="330"/>
    </location>
</feature>
<feature type="compositionally biased region" description="Low complexity" evidence="10">
    <location>
        <begin position="312"/>
        <end position="324"/>
    </location>
</feature>
<evidence type="ECO:0000256" key="1">
    <source>
        <dbReference type="ARBA" id="ARBA00004572"/>
    </source>
</evidence>
<dbReference type="EMBL" id="JMSN01000016">
    <property type="protein sequence ID" value="KDN51444.1"/>
    <property type="molecule type" value="Genomic_DNA"/>
</dbReference>
<feature type="transmembrane region" description="Helical" evidence="11">
    <location>
        <begin position="6"/>
        <end position="27"/>
    </location>
</feature>
<keyword evidence="5" id="KW-1000">Mitochondrion outer membrane</keyword>
<feature type="compositionally biased region" description="Low complexity" evidence="10">
    <location>
        <begin position="274"/>
        <end position="294"/>
    </location>
</feature>
<dbReference type="GO" id="GO:0016031">
    <property type="term" value="P:tRNA import into mitochondrion"/>
    <property type="evidence" value="ECO:0007669"/>
    <property type="project" value="TreeGrafter"/>
</dbReference>
<dbReference type="PANTHER" id="PTHR12430:SF0">
    <property type="entry name" value="TRANSLOCASE OF OUTER MITOCHONDRIAL MEMBRANE 20"/>
    <property type="match status" value="1"/>
</dbReference>
<evidence type="ECO:0000256" key="11">
    <source>
        <dbReference type="SAM" id="Phobius"/>
    </source>
</evidence>